<evidence type="ECO:0000313" key="4">
    <source>
        <dbReference type="EMBL" id="PRO64550.1"/>
    </source>
</evidence>
<feature type="region of interest" description="Disordered" evidence="1">
    <location>
        <begin position="153"/>
        <end position="176"/>
    </location>
</feature>
<organism evidence="4 5">
    <name type="scientific">Alkalicoccus urumqiensis</name>
    <name type="common">Bacillus urumqiensis</name>
    <dbReference type="NCBI Taxonomy" id="1548213"/>
    <lineage>
        <taxon>Bacteria</taxon>
        <taxon>Bacillati</taxon>
        <taxon>Bacillota</taxon>
        <taxon>Bacilli</taxon>
        <taxon>Bacillales</taxon>
        <taxon>Bacillaceae</taxon>
        <taxon>Alkalicoccus</taxon>
    </lineage>
</organism>
<sequence>MKTKSWITGVLTFGLMLFFGTSAQAVVDSDYREIQPTILVNGAAPVDERDPAQIYEGRTMVPVRSVFDYMGATVRFIADGSDKAVYIRRNSTEVVFPVGEDEVIVNGEMIEEAAPLRIEDGRSLIPLRFVSELFGADVAWNNTWKTARITDAASPGYGEEDGTSLLDGRPYERRERTGNGYEYYNPLTDRTVVTVSKGDDNATSVSTSYAFSPLVRYAAGEIAAAEGFPVEPARFARMTMYSSTLEINAPIDIVGGLRFQSSFNLFNEVWTVSWPYED</sequence>
<evidence type="ECO:0000256" key="2">
    <source>
        <dbReference type="SAM" id="SignalP"/>
    </source>
</evidence>
<accession>A0A2P6ME51</accession>
<dbReference type="OrthoDB" id="189537at2"/>
<dbReference type="InterPro" id="IPR036582">
    <property type="entry name" value="Mao_N_sf"/>
</dbReference>
<gene>
    <name evidence="4" type="ORF">C6I21_13695</name>
</gene>
<keyword evidence="2" id="KW-0732">Signal</keyword>
<reference evidence="4 5" key="1">
    <citation type="submission" date="2018-03" db="EMBL/GenBank/DDBJ databases">
        <title>Bacillus urumqiensis sp. nov., a moderately haloalkaliphilic bacterium isolated from a salt lake.</title>
        <authorList>
            <person name="Zhao B."/>
            <person name="Liao Z."/>
        </authorList>
    </citation>
    <scope>NUCLEOTIDE SEQUENCE [LARGE SCALE GENOMIC DNA]</scope>
    <source>
        <strain evidence="4 5">BZ-SZ-XJ18</strain>
    </source>
</reference>
<evidence type="ECO:0000256" key="1">
    <source>
        <dbReference type="SAM" id="MobiDB-lite"/>
    </source>
</evidence>
<evidence type="ECO:0000259" key="3">
    <source>
        <dbReference type="Pfam" id="PF07833"/>
    </source>
</evidence>
<dbReference type="AlphaFoldDB" id="A0A2P6ME51"/>
<feature type="domain" description="Copper amine oxidase-like N-terminal" evidence="3">
    <location>
        <begin position="47"/>
        <end position="147"/>
    </location>
</feature>
<name>A0A2P6ME51_ALKUR</name>
<proteinExistence type="predicted"/>
<dbReference type="EMBL" id="PVNS01000014">
    <property type="protein sequence ID" value="PRO64550.1"/>
    <property type="molecule type" value="Genomic_DNA"/>
</dbReference>
<keyword evidence="5" id="KW-1185">Reference proteome</keyword>
<dbReference type="RefSeq" id="WP_105960041.1">
    <property type="nucleotide sequence ID" value="NZ_PVNS01000014.1"/>
</dbReference>
<dbReference type="SUPFAM" id="SSF55383">
    <property type="entry name" value="Copper amine oxidase, domain N"/>
    <property type="match status" value="1"/>
</dbReference>
<feature type="signal peptide" evidence="2">
    <location>
        <begin position="1"/>
        <end position="25"/>
    </location>
</feature>
<comment type="caution">
    <text evidence="4">The sequence shown here is derived from an EMBL/GenBank/DDBJ whole genome shotgun (WGS) entry which is preliminary data.</text>
</comment>
<feature type="chain" id="PRO_5015201882" description="Copper amine oxidase-like N-terminal domain-containing protein" evidence="2">
    <location>
        <begin position="26"/>
        <end position="278"/>
    </location>
</feature>
<dbReference type="Gene3D" id="3.30.457.10">
    <property type="entry name" value="Copper amine oxidase-like, N-terminal domain"/>
    <property type="match status" value="1"/>
</dbReference>
<dbReference type="Pfam" id="PF07833">
    <property type="entry name" value="Cu_amine_oxidN1"/>
    <property type="match status" value="1"/>
</dbReference>
<protein>
    <recommendedName>
        <fullName evidence="3">Copper amine oxidase-like N-terminal domain-containing protein</fullName>
    </recommendedName>
</protein>
<dbReference type="Proteomes" id="UP000243650">
    <property type="component" value="Unassembled WGS sequence"/>
</dbReference>
<dbReference type="InterPro" id="IPR012854">
    <property type="entry name" value="Cu_amine_oxidase-like_N"/>
</dbReference>
<evidence type="ECO:0000313" key="5">
    <source>
        <dbReference type="Proteomes" id="UP000243650"/>
    </source>
</evidence>